<dbReference type="GO" id="GO:0004180">
    <property type="term" value="F:carboxypeptidase activity"/>
    <property type="evidence" value="ECO:0007669"/>
    <property type="project" value="TreeGrafter"/>
</dbReference>
<protein>
    <submittedName>
        <fullName evidence="9">Peptidyl-dipeptidase Dcp</fullName>
    </submittedName>
</protein>
<dbReference type="InterPro" id="IPR001567">
    <property type="entry name" value="Pept_M3A_M3B_dom"/>
</dbReference>
<evidence type="ECO:0000256" key="7">
    <source>
        <dbReference type="RuleBase" id="RU003435"/>
    </source>
</evidence>
<dbReference type="PANTHER" id="PTHR43660:SF1">
    <property type="entry name" value="DIPEPTIDYL CARBOXYPEPTIDASE"/>
    <property type="match status" value="1"/>
</dbReference>
<dbReference type="GO" id="GO:0046872">
    <property type="term" value="F:metal ion binding"/>
    <property type="evidence" value="ECO:0007669"/>
    <property type="project" value="UniProtKB-UniRule"/>
</dbReference>
<evidence type="ECO:0000256" key="1">
    <source>
        <dbReference type="ARBA" id="ARBA00006040"/>
    </source>
</evidence>
<evidence type="ECO:0000313" key="10">
    <source>
        <dbReference type="Proteomes" id="UP000295122"/>
    </source>
</evidence>
<dbReference type="FunFam" id="3.40.390.10:FF:000009">
    <property type="entry name" value="Oligopeptidase A"/>
    <property type="match status" value="1"/>
</dbReference>
<comment type="similarity">
    <text evidence="1 7">Belongs to the peptidase M3 family.</text>
</comment>
<comment type="cofactor">
    <cofactor evidence="7">
        <name>Zn(2+)</name>
        <dbReference type="ChEBI" id="CHEBI:29105"/>
    </cofactor>
    <text evidence="7">Binds 1 zinc ion.</text>
</comment>
<keyword evidence="2 7" id="KW-0645">Protease</keyword>
<comment type="caution">
    <text evidence="9">The sequence shown here is derived from an EMBL/GenBank/DDBJ whole genome shotgun (WGS) entry which is preliminary data.</text>
</comment>
<feature type="domain" description="Peptidase M3A/M3B catalytic" evidence="8">
    <location>
        <begin position="229"/>
        <end position="678"/>
    </location>
</feature>
<dbReference type="Proteomes" id="UP000295122">
    <property type="component" value="Unassembled WGS sequence"/>
</dbReference>
<organism evidence="9 10">
    <name type="scientific">Enterovirga rhinocerotis</name>
    <dbReference type="NCBI Taxonomy" id="1339210"/>
    <lineage>
        <taxon>Bacteria</taxon>
        <taxon>Pseudomonadati</taxon>
        <taxon>Pseudomonadota</taxon>
        <taxon>Alphaproteobacteria</taxon>
        <taxon>Hyphomicrobiales</taxon>
        <taxon>Methylobacteriaceae</taxon>
        <taxon>Enterovirga</taxon>
    </lineage>
</organism>
<dbReference type="InterPro" id="IPR034005">
    <property type="entry name" value="M3A_DCP"/>
</dbReference>
<dbReference type="Gene3D" id="1.10.1370.10">
    <property type="entry name" value="Neurolysin, domain 3"/>
    <property type="match status" value="1"/>
</dbReference>
<keyword evidence="5 7" id="KW-0862">Zinc</keyword>
<dbReference type="OrthoDB" id="9773538at2"/>
<dbReference type="InterPro" id="IPR024079">
    <property type="entry name" value="MetalloPept_cat_dom_sf"/>
</dbReference>
<evidence type="ECO:0000256" key="2">
    <source>
        <dbReference type="ARBA" id="ARBA00022670"/>
    </source>
</evidence>
<dbReference type="AlphaFoldDB" id="A0A4V3DZ07"/>
<dbReference type="CDD" id="cd06456">
    <property type="entry name" value="M3A_DCP"/>
    <property type="match status" value="1"/>
</dbReference>
<evidence type="ECO:0000256" key="4">
    <source>
        <dbReference type="ARBA" id="ARBA00022801"/>
    </source>
</evidence>
<dbReference type="PANTHER" id="PTHR43660">
    <property type="entry name" value="DIPEPTIDYL CARBOXYPEPTIDASE"/>
    <property type="match status" value="1"/>
</dbReference>
<dbReference type="Pfam" id="PF01432">
    <property type="entry name" value="Peptidase_M3"/>
    <property type="match status" value="1"/>
</dbReference>
<dbReference type="GO" id="GO:0005829">
    <property type="term" value="C:cytosol"/>
    <property type="evidence" value="ECO:0007669"/>
    <property type="project" value="TreeGrafter"/>
</dbReference>
<keyword evidence="3 7" id="KW-0479">Metal-binding</keyword>
<dbReference type="SUPFAM" id="SSF55486">
    <property type="entry name" value="Metalloproteases ('zincins'), catalytic domain"/>
    <property type="match status" value="1"/>
</dbReference>
<evidence type="ECO:0000259" key="8">
    <source>
        <dbReference type="Pfam" id="PF01432"/>
    </source>
</evidence>
<dbReference type="RefSeq" id="WP_133769566.1">
    <property type="nucleotide sequence ID" value="NZ_SNZR01000011.1"/>
</dbReference>
<dbReference type="Gene3D" id="3.40.390.10">
    <property type="entry name" value="Collagenase (Catalytic Domain)"/>
    <property type="match status" value="1"/>
</dbReference>
<proteinExistence type="inferred from homology"/>
<dbReference type="InterPro" id="IPR024077">
    <property type="entry name" value="Neurolysin/TOP_dom2"/>
</dbReference>
<evidence type="ECO:0000256" key="5">
    <source>
        <dbReference type="ARBA" id="ARBA00022833"/>
    </source>
</evidence>
<dbReference type="InterPro" id="IPR045090">
    <property type="entry name" value="Pept_M3A_M3B"/>
</dbReference>
<dbReference type="EMBL" id="SNZR01000011">
    <property type="protein sequence ID" value="TDR94699.1"/>
    <property type="molecule type" value="Genomic_DNA"/>
</dbReference>
<keyword evidence="10" id="KW-1185">Reference proteome</keyword>
<dbReference type="Gene3D" id="1.10.1370.40">
    <property type="match status" value="1"/>
</dbReference>
<evidence type="ECO:0000256" key="3">
    <source>
        <dbReference type="ARBA" id="ARBA00022723"/>
    </source>
</evidence>
<accession>A0A4V3DZ07</accession>
<evidence type="ECO:0000256" key="6">
    <source>
        <dbReference type="ARBA" id="ARBA00023049"/>
    </source>
</evidence>
<dbReference type="GO" id="GO:0004222">
    <property type="term" value="F:metalloendopeptidase activity"/>
    <property type="evidence" value="ECO:0007669"/>
    <property type="project" value="InterPro"/>
</dbReference>
<dbReference type="GO" id="GO:0006508">
    <property type="term" value="P:proteolysis"/>
    <property type="evidence" value="ECO:0007669"/>
    <property type="project" value="UniProtKB-KW"/>
</dbReference>
<keyword evidence="4 7" id="KW-0378">Hydrolase</keyword>
<evidence type="ECO:0000313" key="9">
    <source>
        <dbReference type="EMBL" id="TDR94699.1"/>
    </source>
</evidence>
<gene>
    <name evidence="9" type="ORF">EV668_1987</name>
</gene>
<name>A0A4V3DZ07_9HYPH</name>
<keyword evidence="6 7" id="KW-0482">Metalloprotease</keyword>
<sequence>MTKPLPTNPLLAPWDTPFGVPPFEEIAPGHVRPALDEACAEHLAEIAAIRDEPAPADFENTIAALERAGRKLDRVTGVFYNLAGAHTNEALQAVEREVSPILARHWNAIYLDPALFRRIDEVKGRAENLDAEQARVLDNYHRAFRRQGAGLPDAERRRLAEIAERLASLGTQFGQNVLADEQSFVLPLETEADLAGLPDFLRIAARQAAEERGLPGHVVTLARSLIEPFLQYSTRRDLRERAFAAWTRRGETGGTTDNRAIVAETVRLRAERARILGFPSYAHFRLEPTMAKTPEAAQGLLRTVWGPARELALAEARDLQEMADRDGASIRIGPQDWRHYAERVRKERYDFDAAALKPYLTLERMIEAAFDCASRLFGVSFVERFDIPRYHPDVRAFEVKNAGGETIGLFLGDYFARPSKRSGAWMSAFRRQRKLDGIVRPIIVNVMNFAEGAEGGPTLLSFDDARTLFHEFGHALHGLLSDVTYPSIAGTSVARDFVEFPSQLFEHWLDEPSVLARFATHAETGEPMPPDLVGRLQAARKFNQGFATVEYVSSALVDLDFHLLPSADNLDVGAFERASLDAIGMPEAITMRHRTPHFTHVFSGEGYASSYYSYMWSEVLDADGFAAFEEAGDPFDPETAKRLKDYVYAAGDRREPDEAYTLFRGRLPSPEALLRQRGLAPVSPQGEM</sequence>
<reference evidence="9 10" key="1">
    <citation type="submission" date="2019-03" db="EMBL/GenBank/DDBJ databases">
        <title>Genomic Encyclopedia of Type Strains, Phase IV (KMG-IV): sequencing the most valuable type-strain genomes for metagenomic binning, comparative biology and taxonomic classification.</title>
        <authorList>
            <person name="Goeker M."/>
        </authorList>
    </citation>
    <scope>NUCLEOTIDE SEQUENCE [LARGE SCALE GENOMIC DNA]</scope>
    <source>
        <strain evidence="9 10">DSM 25903</strain>
    </source>
</reference>